<sequence>MSYSDVLSIFSGAFTTLLLSVAGIALGLPIGLGMAFLRWGRVPAVARFLAVYVSLLRASPLVTLLLLLFYGLPNMGIEIGPIAAGVLALTMNTSAFYCEIWRSALLAFPREQLEAARAVGMRRSMCLRRIVLPQIARTSLPALVNEMSQLIKVTPVLAIVGVVDITRAAVRIGADTYQPLPPFYVALAIYIPIIFALVSVQRWIERRQARLEASA</sequence>
<evidence type="ECO:0000313" key="2">
    <source>
        <dbReference type="Proteomes" id="UP001629235"/>
    </source>
</evidence>
<dbReference type="Proteomes" id="UP001629235">
    <property type="component" value="Unassembled WGS sequence"/>
</dbReference>
<proteinExistence type="predicted"/>
<reference evidence="1 2" key="1">
    <citation type="journal article" date="2024" name="Chem. Sci.">
        <title>Discovery of megapolipeptins by genome mining of a Burkholderiales bacteria collection.</title>
        <authorList>
            <person name="Paulo B.S."/>
            <person name="Recchia M.J.J."/>
            <person name="Lee S."/>
            <person name="Fergusson C.H."/>
            <person name="Romanowski S.B."/>
            <person name="Hernandez A."/>
            <person name="Krull N."/>
            <person name="Liu D.Y."/>
            <person name="Cavanagh H."/>
            <person name="Bos A."/>
            <person name="Gray C.A."/>
            <person name="Murphy B.T."/>
            <person name="Linington R.G."/>
            <person name="Eustaquio A.S."/>
        </authorList>
    </citation>
    <scope>NUCLEOTIDE SEQUENCE [LARGE SCALE GENOMIC DNA]</scope>
    <source>
        <strain evidence="1 2">RL18-126-BIB-B</strain>
    </source>
</reference>
<gene>
    <name evidence="1" type="ORF">PQR01_24285</name>
</gene>
<comment type="caution">
    <text evidence="1">The sequence shown here is derived from an EMBL/GenBank/DDBJ whole genome shotgun (WGS) entry which is preliminary data.</text>
</comment>
<evidence type="ECO:0000313" key="1">
    <source>
        <dbReference type="EMBL" id="MFM0106517.1"/>
    </source>
</evidence>
<protein>
    <submittedName>
        <fullName evidence="1">Amino acid ABC transporter permease</fullName>
    </submittedName>
</protein>
<accession>A0ACC7NGE6</accession>
<keyword evidence="2" id="KW-1185">Reference proteome</keyword>
<name>A0ACC7NGE6_9BURK</name>
<organism evidence="1 2">
    <name type="scientific">Paraburkholderia rhynchosiae</name>
    <dbReference type="NCBI Taxonomy" id="487049"/>
    <lineage>
        <taxon>Bacteria</taxon>
        <taxon>Pseudomonadati</taxon>
        <taxon>Pseudomonadota</taxon>
        <taxon>Betaproteobacteria</taxon>
        <taxon>Burkholderiales</taxon>
        <taxon>Burkholderiaceae</taxon>
        <taxon>Paraburkholderia</taxon>
    </lineage>
</organism>
<dbReference type="EMBL" id="JAQQDW010000057">
    <property type="protein sequence ID" value="MFM0106517.1"/>
    <property type="molecule type" value="Genomic_DNA"/>
</dbReference>